<dbReference type="AlphaFoldDB" id="A0AAN8ZGI9"/>
<keyword evidence="4" id="KW-0175">Coiled coil</keyword>
<dbReference type="Gene3D" id="1.20.5.4130">
    <property type="match status" value="1"/>
</dbReference>
<sequence length="227" mass="25919">MSKMDVTGGEAFPFATLEGLMNKLESPELLRFAKEAEIDTSLKNWWKMLTFISDFIEDAEDKQLSLRAVKSWLSELRDLVYDAEDIVDVLYTQMMRTSVSDSDVVAELSSEMKNITKGLEDLKKEVGELDLKRPTTIKSNESIKEERWFVPTIIKNTKWLGKVAFSSGHSGIFCWTCPFEGLLTGISAFGLFQWIITSAFHEAKHNFLCVNRFSHYVTRLQGILEIV</sequence>
<evidence type="ECO:0000256" key="2">
    <source>
        <dbReference type="ARBA" id="ARBA00022741"/>
    </source>
</evidence>
<name>A0AAN8ZGI9_9MAGN</name>
<gene>
    <name evidence="6" type="ORF">RJ641_036017</name>
</gene>
<keyword evidence="3" id="KW-0611">Plant defense</keyword>
<dbReference type="EMBL" id="JBAMMX010000009">
    <property type="protein sequence ID" value="KAK6933123.1"/>
    <property type="molecule type" value="Genomic_DNA"/>
</dbReference>
<dbReference type="Pfam" id="PF18052">
    <property type="entry name" value="Rx_N"/>
    <property type="match status" value="1"/>
</dbReference>
<evidence type="ECO:0000256" key="3">
    <source>
        <dbReference type="ARBA" id="ARBA00022821"/>
    </source>
</evidence>
<dbReference type="GO" id="GO:0000166">
    <property type="term" value="F:nucleotide binding"/>
    <property type="evidence" value="ECO:0007669"/>
    <property type="project" value="UniProtKB-KW"/>
</dbReference>
<dbReference type="InterPro" id="IPR041118">
    <property type="entry name" value="Rx_N"/>
</dbReference>
<comment type="caution">
    <text evidence="6">The sequence shown here is derived from an EMBL/GenBank/DDBJ whole genome shotgun (WGS) entry which is preliminary data.</text>
</comment>
<evidence type="ECO:0000256" key="4">
    <source>
        <dbReference type="SAM" id="Coils"/>
    </source>
</evidence>
<evidence type="ECO:0000313" key="7">
    <source>
        <dbReference type="Proteomes" id="UP001370490"/>
    </source>
</evidence>
<keyword evidence="7" id="KW-1185">Reference proteome</keyword>
<keyword evidence="1" id="KW-0677">Repeat</keyword>
<dbReference type="GO" id="GO:0006952">
    <property type="term" value="P:defense response"/>
    <property type="evidence" value="ECO:0007669"/>
    <property type="project" value="UniProtKB-KW"/>
</dbReference>
<keyword evidence="2" id="KW-0547">Nucleotide-binding</keyword>
<evidence type="ECO:0000313" key="6">
    <source>
        <dbReference type="EMBL" id="KAK6933123.1"/>
    </source>
</evidence>
<feature type="coiled-coil region" evidence="4">
    <location>
        <begin position="105"/>
        <end position="132"/>
    </location>
</feature>
<evidence type="ECO:0000259" key="5">
    <source>
        <dbReference type="Pfam" id="PF18052"/>
    </source>
</evidence>
<protein>
    <submittedName>
        <fullName evidence="6">Rx, N-terminal</fullName>
    </submittedName>
</protein>
<evidence type="ECO:0000256" key="1">
    <source>
        <dbReference type="ARBA" id="ARBA00022737"/>
    </source>
</evidence>
<accession>A0AAN8ZGI9</accession>
<organism evidence="6 7">
    <name type="scientific">Dillenia turbinata</name>
    <dbReference type="NCBI Taxonomy" id="194707"/>
    <lineage>
        <taxon>Eukaryota</taxon>
        <taxon>Viridiplantae</taxon>
        <taxon>Streptophyta</taxon>
        <taxon>Embryophyta</taxon>
        <taxon>Tracheophyta</taxon>
        <taxon>Spermatophyta</taxon>
        <taxon>Magnoliopsida</taxon>
        <taxon>eudicotyledons</taxon>
        <taxon>Gunneridae</taxon>
        <taxon>Pentapetalae</taxon>
        <taxon>Dilleniales</taxon>
        <taxon>Dilleniaceae</taxon>
        <taxon>Dillenia</taxon>
    </lineage>
</organism>
<proteinExistence type="predicted"/>
<dbReference type="Proteomes" id="UP001370490">
    <property type="component" value="Unassembled WGS sequence"/>
</dbReference>
<feature type="domain" description="Disease resistance N-terminal" evidence="5">
    <location>
        <begin position="20"/>
        <end position="101"/>
    </location>
</feature>
<reference evidence="6 7" key="1">
    <citation type="submission" date="2023-12" db="EMBL/GenBank/DDBJ databases">
        <title>A high-quality genome assembly for Dillenia turbinata (Dilleniales).</title>
        <authorList>
            <person name="Chanderbali A."/>
        </authorList>
    </citation>
    <scope>NUCLEOTIDE SEQUENCE [LARGE SCALE GENOMIC DNA]</scope>
    <source>
        <strain evidence="6">LSX21</strain>
        <tissue evidence="6">Leaf</tissue>
    </source>
</reference>